<organism evidence="2 3">
    <name type="scientific">Stappia indica</name>
    <dbReference type="NCBI Taxonomy" id="538381"/>
    <lineage>
        <taxon>Bacteria</taxon>
        <taxon>Pseudomonadati</taxon>
        <taxon>Pseudomonadota</taxon>
        <taxon>Alphaproteobacteria</taxon>
        <taxon>Hyphomicrobiales</taxon>
        <taxon>Stappiaceae</taxon>
        <taxon>Stappia</taxon>
    </lineage>
</organism>
<evidence type="ECO:0000256" key="1">
    <source>
        <dbReference type="SAM" id="Phobius"/>
    </source>
</evidence>
<sequence length="60" mass="6702">MTPHLLELIEIVAWIVAAGAAVLVVAGLAALRRISRALARIDEEEDQIRAIEARRKEQER</sequence>
<protein>
    <submittedName>
        <fullName evidence="2">Uncharacterized protein</fullName>
    </submittedName>
</protein>
<name>A0A857C501_9HYPH</name>
<evidence type="ECO:0000313" key="2">
    <source>
        <dbReference type="EMBL" id="QGZ33949.1"/>
    </source>
</evidence>
<dbReference type="KEGG" id="siw:GH266_05135"/>
<keyword evidence="1" id="KW-0812">Transmembrane</keyword>
<reference evidence="2 3" key="1">
    <citation type="submission" date="2019-12" db="EMBL/GenBank/DDBJ databases">
        <title>The genome of Stappia indica PHM037.</title>
        <authorList>
            <person name="Kacar D."/>
            <person name="Galan B."/>
            <person name="Canedo L."/>
            <person name="Rodriguez P."/>
            <person name="de la Calle F."/>
            <person name="Garcia J.L."/>
        </authorList>
    </citation>
    <scope>NUCLEOTIDE SEQUENCE [LARGE SCALE GENOMIC DNA]</scope>
    <source>
        <strain evidence="2 3">PHM037</strain>
    </source>
</reference>
<dbReference type="AlphaFoldDB" id="A0A857C501"/>
<feature type="transmembrane region" description="Helical" evidence="1">
    <location>
        <begin position="12"/>
        <end position="31"/>
    </location>
</feature>
<evidence type="ECO:0000313" key="3">
    <source>
        <dbReference type="Proteomes" id="UP000435648"/>
    </source>
</evidence>
<keyword evidence="1" id="KW-0472">Membrane</keyword>
<gene>
    <name evidence="2" type="ORF">GH266_05135</name>
</gene>
<accession>A0A857C501</accession>
<dbReference type="RefSeq" id="WP_158192939.1">
    <property type="nucleotide sequence ID" value="NZ_CP046908.1"/>
</dbReference>
<keyword evidence="1" id="KW-1133">Transmembrane helix</keyword>
<proteinExistence type="predicted"/>
<dbReference type="Proteomes" id="UP000435648">
    <property type="component" value="Chromosome"/>
</dbReference>
<dbReference type="EMBL" id="CP046908">
    <property type="protein sequence ID" value="QGZ33949.1"/>
    <property type="molecule type" value="Genomic_DNA"/>
</dbReference>